<name>A0A8J8KHH4_9EURY</name>
<dbReference type="RefSeq" id="WP_174701818.1">
    <property type="nucleotide sequence ID" value="NZ_JABURA010000001.1"/>
</dbReference>
<accession>A0A8J8KHH4</accession>
<organism evidence="1 2">
    <name type="scientific">Haloterrigena gelatinilytica</name>
    <dbReference type="NCBI Taxonomy" id="2741724"/>
    <lineage>
        <taxon>Archaea</taxon>
        <taxon>Methanobacteriati</taxon>
        <taxon>Methanobacteriota</taxon>
        <taxon>Stenosarchaea group</taxon>
        <taxon>Halobacteria</taxon>
        <taxon>Halobacteriales</taxon>
        <taxon>Natrialbaceae</taxon>
        <taxon>Haloterrigena</taxon>
    </lineage>
</organism>
<evidence type="ECO:0000313" key="2">
    <source>
        <dbReference type="Proteomes" id="UP000728647"/>
    </source>
</evidence>
<gene>
    <name evidence="1" type="ORF">HT576_08980</name>
</gene>
<evidence type="ECO:0000313" key="1">
    <source>
        <dbReference type="EMBL" id="NUB91154.1"/>
    </source>
</evidence>
<protein>
    <submittedName>
        <fullName evidence="1">Uncharacterized protein</fullName>
    </submittedName>
</protein>
<comment type="caution">
    <text evidence="1">The sequence shown here is derived from an EMBL/GenBank/DDBJ whole genome shotgun (WGS) entry which is preliminary data.</text>
</comment>
<dbReference type="EMBL" id="JABURA010000001">
    <property type="protein sequence ID" value="NUB91154.1"/>
    <property type="molecule type" value="Genomic_DNA"/>
</dbReference>
<reference evidence="1" key="1">
    <citation type="submission" date="2020-06" db="EMBL/GenBank/DDBJ databases">
        <title>Haloterrigena sp. nov., an extremely halophilic archaeon isolated from a saline sediment.</title>
        <authorList>
            <person name="Liu B.-B."/>
        </authorList>
    </citation>
    <scope>NUCLEOTIDE SEQUENCE</scope>
    <source>
        <strain evidence="1">SYSU A121-1</strain>
    </source>
</reference>
<dbReference type="AlphaFoldDB" id="A0A8J8KHH4"/>
<dbReference type="Proteomes" id="UP000728647">
    <property type="component" value="Unassembled WGS sequence"/>
</dbReference>
<sequence length="48" mass="5474">MARRIMLAIGDEDMEVKCPPEANSYITFTAAKQYADAIYTMVRAFKNK</sequence>
<proteinExistence type="predicted"/>